<reference evidence="8" key="1">
    <citation type="submission" date="2020-05" db="EMBL/GenBank/DDBJ databases">
        <authorList>
            <person name="Chiriac C."/>
            <person name="Salcher M."/>
            <person name="Ghai R."/>
            <person name="Kavagutti S V."/>
        </authorList>
    </citation>
    <scope>NUCLEOTIDE SEQUENCE</scope>
</reference>
<dbReference type="Gene3D" id="1.10.510.10">
    <property type="entry name" value="Transferase(Phosphotransferase) domain 1"/>
    <property type="match status" value="1"/>
</dbReference>
<name>A0A6J6IUZ1_9ZZZZ</name>
<dbReference type="PANTHER" id="PTHR43289">
    <property type="entry name" value="MITOGEN-ACTIVATED PROTEIN KINASE KINASE KINASE 20-RELATED"/>
    <property type="match status" value="1"/>
</dbReference>
<keyword evidence="6" id="KW-0472">Membrane</keyword>
<keyword evidence="5" id="KW-0067">ATP-binding</keyword>
<dbReference type="Pfam" id="PF00069">
    <property type="entry name" value="Pkinase"/>
    <property type="match status" value="1"/>
</dbReference>
<keyword evidence="2" id="KW-0808">Transferase</keyword>
<protein>
    <submittedName>
        <fullName evidence="8">Unannotated protein</fullName>
    </submittedName>
</protein>
<dbReference type="EMBL" id="CAEZVD010000141">
    <property type="protein sequence ID" value="CAB4628133.1"/>
    <property type="molecule type" value="Genomic_DNA"/>
</dbReference>
<dbReference type="SUPFAM" id="SSF56112">
    <property type="entry name" value="Protein kinase-like (PK-like)"/>
    <property type="match status" value="1"/>
</dbReference>
<keyword evidence="1" id="KW-0723">Serine/threonine-protein kinase</keyword>
<dbReference type="Gene3D" id="3.30.200.20">
    <property type="entry name" value="Phosphorylase Kinase, domain 1"/>
    <property type="match status" value="1"/>
</dbReference>
<evidence type="ECO:0000256" key="6">
    <source>
        <dbReference type="SAM" id="Phobius"/>
    </source>
</evidence>
<dbReference type="PROSITE" id="PS00108">
    <property type="entry name" value="PROTEIN_KINASE_ST"/>
    <property type="match status" value="1"/>
</dbReference>
<proteinExistence type="predicted"/>
<evidence type="ECO:0000256" key="3">
    <source>
        <dbReference type="ARBA" id="ARBA00022741"/>
    </source>
</evidence>
<evidence type="ECO:0000256" key="1">
    <source>
        <dbReference type="ARBA" id="ARBA00022527"/>
    </source>
</evidence>
<dbReference type="FunFam" id="1.10.510.10:FF:000021">
    <property type="entry name" value="Serine/threonine protein kinase"/>
    <property type="match status" value="1"/>
</dbReference>
<dbReference type="FunFam" id="3.30.200.20:FF:000035">
    <property type="entry name" value="Serine/threonine protein kinase Stk1"/>
    <property type="match status" value="1"/>
</dbReference>
<feature type="domain" description="Protein kinase" evidence="7">
    <location>
        <begin position="13"/>
        <end position="270"/>
    </location>
</feature>
<evidence type="ECO:0000256" key="4">
    <source>
        <dbReference type="ARBA" id="ARBA00022777"/>
    </source>
</evidence>
<keyword evidence="6" id="KW-0812">Transmembrane</keyword>
<accession>A0A6J6IUZ1</accession>
<dbReference type="InterPro" id="IPR011009">
    <property type="entry name" value="Kinase-like_dom_sf"/>
</dbReference>
<dbReference type="SMART" id="SM00220">
    <property type="entry name" value="S_TKc"/>
    <property type="match status" value="1"/>
</dbReference>
<keyword evidence="6" id="KW-1133">Transmembrane helix</keyword>
<dbReference type="InterPro" id="IPR000719">
    <property type="entry name" value="Prot_kinase_dom"/>
</dbReference>
<sequence>MKPESGQLYGGRYKLISRIAIGGMGEVWQAQDEVILRDVAIKILKQEYMGDPGFLERFRTEARHAAMVNHEGIANVFDYGEDGGSAYLVMELVPGESLARILEIEKSLSGERVLDIIAQTGRALYQAHQAGLVHRDVKPGNLLITPDGHLKITDFGIARVADQVGLTATGQVMGTVQYLAPEQATGKPATPSTDIYSLGIVAYEALAGKRPFTGDSQMEIAMAQINKTPPALPETVDPRIANLVMSCLAKKPNQRPESALALAKRAESLMNSAPRQTAATQLIQQAPPVTDRTAVIELAPDTNPTQKPPVVWPWFVLVGALAATAISVVVAIIVTSMQPALPTWSQQPYPSSSGGTASPSASGVPVVVLLAEVEGKNVAQVSADLSAKGLLVTAVAGELVPADDPRVMTVYQASPLGTLAAGSEIVITYYVADNTVTEEPTPTDTPSPTATQ</sequence>
<dbReference type="CDD" id="cd14014">
    <property type="entry name" value="STKc_PknB_like"/>
    <property type="match status" value="1"/>
</dbReference>
<dbReference type="AlphaFoldDB" id="A0A6J6IUZ1"/>
<evidence type="ECO:0000313" key="8">
    <source>
        <dbReference type="EMBL" id="CAB4628133.1"/>
    </source>
</evidence>
<evidence type="ECO:0000256" key="5">
    <source>
        <dbReference type="ARBA" id="ARBA00022840"/>
    </source>
</evidence>
<organism evidence="8">
    <name type="scientific">freshwater metagenome</name>
    <dbReference type="NCBI Taxonomy" id="449393"/>
    <lineage>
        <taxon>unclassified sequences</taxon>
        <taxon>metagenomes</taxon>
        <taxon>ecological metagenomes</taxon>
    </lineage>
</organism>
<feature type="transmembrane region" description="Helical" evidence="6">
    <location>
        <begin position="311"/>
        <end position="334"/>
    </location>
</feature>
<dbReference type="PROSITE" id="PS50011">
    <property type="entry name" value="PROTEIN_KINASE_DOM"/>
    <property type="match status" value="1"/>
</dbReference>
<keyword evidence="3" id="KW-0547">Nucleotide-binding</keyword>
<dbReference type="PANTHER" id="PTHR43289:SF6">
    <property type="entry name" value="SERINE_THREONINE-PROTEIN KINASE NEKL-3"/>
    <property type="match status" value="1"/>
</dbReference>
<dbReference type="GO" id="GO:0005524">
    <property type="term" value="F:ATP binding"/>
    <property type="evidence" value="ECO:0007669"/>
    <property type="project" value="UniProtKB-KW"/>
</dbReference>
<dbReference type="InterPro" id="IPR008271">
    <property type="entry name" value="Ser/Thr_kinase_AS"/>
</dbReference>
<evidence type="ECO:0000256" key="2">
    <source>
        <dbReference type="ARBA" id="ARBA00022679"/>
    </source>
</evidence>
<keyword evidence="4" id="KW-0418">Kinase</keyword>
<evidence type="ECO:0000259" key="7">
    <source>
        <dbReference type="PROSITE" id="PS50011"/>
    </source>
</evidence>
<dbReference type="GO" id="GO:0004674">
    <property type="term" value="F:protein serine/threonine kinase activity"/>
    <property type="evidence" value="ECO:0007669"/>
    <property type="project" value="UniProtKB-KW"/>
</dbReference>
<gene>
    <name evidence="8" type="ORF">UFOPK1909_01000</name>
</gene>